<keyword evidence="2" id="KW-0479">Metal-binding</keyword>
<gene>
    <name evidence="4" type="ORF">M2350_003658</name>
</gene>
<dbReference type="SFLD" id="SFLDS00001">
    <property type="entry name" value="Enolase"/>
    <property type="match status" value="1"/>
</dbReference>
<dbReference type="Proteomes" id="UP001204798">
    <property type="component" value="Unassembled WGS sequence"/>
</dbReference>
<dbReference type="InterPro" id="IPR013341">
    <property type="entry name" value="Mandelate_racemase_N_dom"/>
</dbReference>
<evidence type="ECO:0000313" key="5">
    <source>
        <dbReference type="Proteomes" id="UP001204798"/>
    </source>
</evidence>
<dbReference type="PANTHER" id="PTHR48080">
    <property type="entry name" value="D-GALACTONATE DEHYDRATASE-RELATED"/>
    <property type="match status" value="1"/>
</dbReference>
<feature type="domain" description="Mandelate racemase/muconate lactonizing enzyme C-terminal" evidence="3">
    <location>
        <begin position="156"/>
        <end position="251"/>
    </location>
</feature>
<dbReference type="PANTHER" id="PTHR48080:SF3">
    <property type="entry name" value="ENOLASE SUPERFAMILY MEMBER DDB_G0284701"/>
    <property type="match status" value="1"/>
</dbReference>
<dbReference type="Pfam" id="PF02746">
    <property type="entry name" value="MR_MLE_N"/>
    <property type="match status" value="1"/>
</dbReference>
<dbReference type="InterPro" id="IPR029065">
    <property type="entry name" value="Enolase_C-like"/>
</dbReference>
<accession>A0ABT2ETF6</accession>
<comment type="caution">
    <text evidence="4">The sequence shown here is derived from an EMBL/GenBank/DDBJ whole genome shotgun (WGS) entry which is preliminary data.</text>
</comment>
<evidence type="ECO:0000256" key="1">
    <source>
        <dbReference type="ARBA" id="ARBA00008031"/>
    </source>
</evidence>
<dbReference type="Gene3D" id="3.30.390.10">
    <property type="entry name" value="Enolase-like, N-terminal domain"/>
    <property type="match status" value="1"/>
</dbReference>
<dbReference type="SFLD" id="SFLDG00180">
    <property type="entry name" value="muconate_cycloisomerase"/>
    <property type="match status" value="1"/>
</dbReference>
<proteinExistence type="inferred from homology"/>
<sequence>MSGQVSLRITGVETFVVHHPVHGYFKFLPKDEQGRSVRPSVLVKLTTDEGLVGWGETVPIPTWSYETVQTVVTTIEHYIAPAITGMNAFDIAEIHRVMDQKIAPSFSTGQPMAKAAIDLALHDLISKALKMPLPKLWGRTPQQNVTLSWTVNVTNLDDVEQIVAEGMERGYRHFNIKIGNDPKFDVALAKRVRDLVPDCFLWADANGGYDTATALWVAPKLADAGVNVLEQPLPANMLSGYKELRRQGALPIIMDESIVSVRDLLEFWKLGLLDGVAMKIARMGGLWEARRCVELLLDLGLLFLGSGLTDPPLSLAAHLLLYGSYGLKFPAALNGPQFLEPLPFYSPLKIENGVAAVPTGLGLGIELDEKGLRILQAK</sequence>
<protein>
    <submittedName>
        <fullName evidence="4">L-alanine-DL-glutamate epimerase-like enolase superfamily enzyme</fullName>
    </submittedName>
</protein>
<dbReference type="SUPFAM" id="SSF54826">
    <property type="entry name" value="Enolase N-terminal domain-like"/>
    <property type="match status" value="1"/>
</dbReference>
<keyword evidence="5" id="KW-1185">Reference proteome</keyword>
<organism evidence="4 5">
    <name type="scientific">Candidatus Fervidibacter sacchari</name>
    <dbReference type="NCBI Taxonomy" id="1448929"/>
    <lineage>
        <taxon>Bacteria</taxon>
        <taxon>Candidatus Fervidibacterota</taxon>
        <taxon>Candidatus Fervidibacter</taxon>
    </lineage>
</organism>
<dbReference type="Gene3D" id="3.20.20.120">
    <property type="entry name" value="Enolase-like C-terminal domain"/>
    <property type="match status" value="1"/>
</dbReference>
<evidence type="ECO:0000259" key="3">
    <source>
        <dbReference type="SMART" id="SM00922"/>
    </source>
</evidence>
<reference evidence="4 5" key="1">
    <citation type="submission" date="2022-08" db="EMBL/GenBank/DDBJ databases">
        <title>Bacterial and archaeal communities from various locations to study Microbial Dark Matter (Phase II).</title>
        <authorList>
            <person name="Stepanauskas R."/>
        </authorList>
    </citation>
    <scope>NUCLEOTIDE SEQUENCE [LARGE SCALE GENOMIC DNA]</scope>
    <source>
        <strain evidence="4 5">PD1</strain>
    </source>
</reference>
<evidence type="ECO:0000256" key="2">
    <source>
        <dbReference type="ARBA" id="ARBA00022723"/>
    </source>
</evidence>
<dbReference type="SMART" id="SM00922">
    <property type="entry name" value="MR_MLE"/>
    <property type="match status" value="1"/>
</dbReference>
<dbReference type="Pfam" id="PF13378">
    <property type="entry name" value="MR_MLE_C"/>
    <property type="match status" value="1"/>
</dbReference>
<dbReference type="InterPro" id="IPR029017">
    <property type="entry name" value="Enolase-like_N"/>
</dbReference>
<dbReference type="RefSeq" id="WP_259102170.1">
    <property type="nucleotide sequence ID" value="NZ_CP130454.1"/>
</dbReference>
<dbReference type="SUPFAM" id="SSF51604">
    <property type="entry name" value="Enolase C-terminal domain-like"/>
    <property type="match status" value="1"/>
</dbReference>
<dbReference type="EMBL" id="JANUCP010000011">
    <property type="protein sequence ID" value="MCS3921212.1"/>
    <property type="molecule type" value="Genomic_DNA"/>
</dbReference>
<comment type="similarity">
    <text evidence="1">Belongs to the mandelate racemase/muconate lactonizing enzyme family.</text>
</comment>
<dbReference type="InterPro" id="IPR013342">
    <property type="entry name" value="Mandelate_racemase_C"/>
</dbReference>
<name>A0ABT2ETF6_9BACT</name>
<dbReference type="InterPro" id="IPR034593">
    <property type="entry name" value="DgoD-like"/>
</dbReference>
<dbReference type="InterPro" id="IPR036849">
    <property type="entry name" value="Enolase-like_C_sf"/>
</dbReference>
<evidence type="ECO:0000313" key="4">
    <source>
        <dbReference type="EMBL" id="MCS3921212.1"/>
    </source>
</evidence>